<name>A0ABU6LPV6_9ACTN</name>
<feature type="region of interest" description="Disordered" evidence="1">
    <location>
        <begin position="35"/>
        <end position="65"/>
    </location>
</feature>
<evidence type="ECO:0000313" key="3">
    <source>
        <dbReference type="Proteomes" id="UP001353952"/>
    </source>
</evidence>
<organism evidence="2 3">
    <name type="scientific">Streptomyces violaceochromogenes</name>
    <dbReference type="NCBI Taxonomy" id="67377"/>
    <lineage>
        <taxon>Bacteria</taxon>
        <taxon>Bacillati</taxon>
        <taxon>Actinomycetota</taxon>
        <taxon>Actinomycetes</taxon>
        <taxon>Kitasatosporales</taxon>
        <taxon>Streptomycetaceae</taxon>
        <taxon>Streptomyces</taxon>
    </lineage>
</organism>
<dbReference type="Proteomes" id="UP001353952">
    <property type="component" value="Unassembled WGS sequence"/>
</dbReference>
<protein>
    <recommendedName>
        <fullName evidence="4">4Fe-4S Wbl-type domain-containing protein</fullName>
    </recommendedName>
</protein>
<evidence type="ECO:0000313" key="2">
    <source>
        <dbReference type="EMBL" id="MEC7051387.1"/>
    </source>
</evidence>
<reference evidence="2 3" key="1">
    <citation type="submission" date="2024-01" db="EMBL/GenBank/DDBJ databases">
        <title>Genome analysis.</title>
        <authorList>
            <person name="Zhang K."/>
        </authorList>
    </citation>
    <scope>NUCLEOTIDE SEQUENCE [LARGE SCALE GENOMIC DNA]</scope>
    <source>
        <strain evidence="2 3">CGMCC 4.1753</strain>
    </source>
</reference>
<comment type="caution">
    <text evidence="2">The sequence shown here is derived from an EMBL/GenBank/DDBJ whole genome shotgun (WGS) entry which is preliminary data.</text>
</comment>
<keyword evidence="3" id="KW-1185">Reference proteome</keyword>
<accession>A0ABU6LPV6</accession>
<dbReference type="RefSeq" id="WP_191848652.1">
    <property type="nucleotide sequence ID" value="NZ_BMUO01000015.1"/>
</dbReference>
<gene>
    <name evidence="2" type="ORF">RFN57_03580</name>
</gene>
<proteinExistence type="predicted"/>
<evidence type="ECO:0008006" key="4">
    <source>
        <dbReference type="Google" id="ProtNLM"/>
    </source>
</evidence>
<sequence length="120" mass="13401">MTRYPIQAARAAQQRAARAAAVGSHHPLARLLLAAAASQPRPPGRQATASPTFTRPTGTTKEHPVPDDLFQRYQAAHRAHQTHAKACKSCTDHARCREGARLWESFTRLQDAYLQRKRPR</sequence>
<evidence type="ECO:0000256" key="1">
    <source>
        <dbReference type="SAM" id="MobiDB-lite"/>
    </source>
</evidence>
<feature type="compositionally biased region" description="Polar residues" evidence="1">
    <location>
        <begin position="47"/>
        <end position="59"/>
    </location>
</feature>
<dbReference type="EMBL" id="JAYXNZ010000002">
    <property type="protein sequence ID" value="MEC7051387.1"/>
    <property type="molecule type" value="Genomic_DNA"/>
</dbReference>